<feature type="transmembrane region" description="Helical" evidence="1">
    <location>
        <begin position="159"/>
        <end position="181"/>
    </location>
</feature>
<reference evidence="3 4" key="1">
    <citation type="submission" date="2019-07" db="EMBL/GenBank/DDBJ databases">
        <title>Whole genome shotgun sequence of Chitinophaga cymbidii NBRC 109752.</title>
        <authorList>
            <person name="Hosoyama A."/>
            <person name="Uohara A."/>
            <person name="Ohji S."/>
            <person name="Ichikawa N."/>
        </authorList>
    </citation>
    <scope>NUCLEOTIDE SEQUENCE [LARGE SCALE GENOMIC DNA]</scope>
    <source>
        <strain evidence="3 4">NBRC 109752</strain>
    </source>
</reference>
<evidence type="ECO:0000259" key="2">
    <source>
        <dbReference type="SMART" id="SM00014"/>
    </source>
</evidence>
<gene>
    <name evidence="3" type="ORF">CCY01nite_04950</name>
</gene>
<feature type="transmembrane region" description="Helical" evidence="1">
    <location>
        <begin position="32"/>
        <end position="48"/>
    </location>
</feature>
<evidence type="ECO:0000313" key="4">
    <source>
        <dbReference type="Proteomes" id="UP000321436"/>
    </source>
</evidence>
<dbReference type="Pfam" id="PF01569">
    <property type="entry name" value="PAP2"/>
    <property type="match status" value="1"/>
</dbReference>
<proteinExistence type="predicted"/>
<evidence type="ECO:0000313" key="3">
    <source>
        <dbReference type="EMBL" id="GEP94235.1"/>
    </source>
</evidence>
<name>A0A512REV6_9BACT</name>
<organism evidence="3 4">
    <name type="scientific">Chitinophaga cymbidii</name>
    <dbReference type="NCBI Taxonomy" id="1096750"/>
    <lineage>
        <taxon>Bacteria</taxon>
        <taxon>Pseudomonadati</taxon>
        <taxon>Bacteroidota</taxon>
        <taxon>Chitinophagia</taxon>
        <taxon>Chitinophagales</taxon>
        <taxon>Chitinophagaceae</taxon>
        <taxon>Chitinophaga</taxon>
    </lineage>
</organism>
<feature type="transmembrane region" description="Helical" evidence="1">
    <location>
        <begin position="54"/>
        <end position="72"/>
    </location>
</feature>
<dbReference type="RefSeq" id="WP_146857719.1">
    <property type="nucleotide sequence ID" value="NZ_BKAU01000001.1"/>
</dbReference>
<comment type="caution">
    <text evidence="3">The sequence shown here is derived from an EMBL/GenBank/DDBJ whole genome shotgun (WGS) entry which is preliminary data.</text>
</comment>
<dbReference type="OrthoDB" id="9789113at2"/>
<accession>A0A512REV6</accession>
<keyword evidence="1" id="KW-0472">Membrane</keyword>
<dbReference type="InterPro" id="IPR000326">
    <property type="entry name" value="PAP2/HPO"/>
</dbReference>
<dbReference type="PANTHER" id="PTHR14969:SF13">
    <property type="entry name" value="AT30094P"/>
    <property type="match status" value="1"/>
</dbReference>
<dbReference type="AlphaFoldDB" id="A0A512REV6"/>
<dbReference type="EMBL" id="BKAU01000001">
    <property type="protein sequence ID" value="GEP94235.1"/>
    <property type="molecule type" value="Genomic_DNA"/>
</dbReference>
<keyword evidence="1" id="KW-0812">Transmembrane</keyword>
<feature type="domain" description="Phosphatidic acid phosphatase type 2/haloperoxidase" evidence="2">
    <location>
        <begin position="58"/>
        <end position="174"/>
    </location>
</feature>
<dbReference type="InterPro" id="IPR036938">
    <property type="entry name" value="PAP2/HPO_sf"/>
</dbReference>
<dbReference type="SMART" id="SM00014">
    <property type="entry name" value="acidPPc"/>
    <property type="match status" value="1"/>
</dbReference>
<dbReference type="Proteomes" id="UP000321436">
    <property type="component" value="Unassembled WGS sequence"/>
</dbReference>
<dbReference type="SUPFAM" id="SSF48317">
    <property type="entry name" value="Acid phosphatase/Vanadium-dependent haloperoxidase"/>
    <property type="match status" value="1"/>
</dbReference>
<protein>
    <recommendedName>
        <fullName evidence="2">Phosphatidic acid phosphatase type 2/haloperoxidase domain-containing protein</fullName>
    </recommendedName>
</protein>
<evidence type="ECO:0000256" key="1">
    <source>
        <dbReference type="SAM" id="Phobius"/>
    </source>
</evidence>
<keyword evidence="4" id="KW-1185">Reference proteome</keyword>
<sequence>MIEAWDRNFFSRINTDWAIPALDGFFMALREPLVWVPLYAAVLLWAWWKMPGQVWLFVMLTLITFAITDYGNSSILKPVFARPRPCHDPVLQTTMRNLVACGGFNSMPSSHAANHFGLAMFWFGAVRIVRGKNWYWVWIWALAIGYAQVYVGKHYPMDILAGAVVGVIAGLGTTALFRYALRKGWLPQRLFRR</sequence>
<dbReference type="Gene3D" id="1.20.144.10">
    <property type="entry name" value="Phosphatidic acid phosphatase type 2/haloperoxidase"/>
    <property type="match status" value="1"/>
</dbReference>
<feature type="transmembrane region" description="Helical" evidence="1">
    <location>
        <begin position="134"/>
        <end position="153"/>
    </location>
</feature>
<keyword evidence="1" id="KW-1133">Transmembrane helix</keyword>
<dbReference type="PANTHER" id="PTHR14969">
    <property type="entry name" value="SPHINGOSINE-1-PHOSPHATE PHOSPHOHYDROLASE"/>
    <property type="match status" value="1"/>
</dbReference>